<evidence type="ECO:0000313" key="1">
    <source>
        <dbReference type="EMBL" id="MBE8612535.1"/>
    </source>
</evidence>
<accession>A0A8I0U412</accession>
<dbReference type="AlphaFoldDB" id="A0A8I0U412"/>
<comment type="caution">
    <text evidence="1">The sequence shown here is derived from an EMBL/GenBank/DDBJ whole genome shotgun (WGS) entry which is preliminary data.</text>
</comment>
<evidence type="ECO:0000313" key="3">
    <source>
        <dbReference type="Proteomes" id="UP000650477"/>
    </source>
</evidence>
<organism evidence="1 3">
    <name type="scientific">Morganella morganii</name>
    <name type="common">Proteus morganii</name>
    <dbReference type="NCBI Taxonomy" id="582"/>
    <lineage>
        <taxon>Bacteria</taxon>
        <taxon>Pseudomonadati</taxon>
        <taxon>Pseudomonadota</taxon>
        <taxon>Gammaproteobacteria</taxon>
        <taxon>Enterobacterales</taxon>
        <taxon>Morganellaceae</taxon>
        <taxon>Morganella</taxon>
    </lineage>
</organism>
<dbReference type="EMBL" id="PKLF01000007">
    <property type="protein sequence ID" value="MBE8612535.1"/>
    <property type="molecule type" value="Genomic_DNA"/>
</dbReference>
<dbReference type="Proteomes" id="UP001182247">
    <property type="component" value="Unassembled WGS sequence"/>
</dbReference>
<gene>
    <name evidence="1" type="ORF">CYG68_08890</name>
    <name evidence="2" type="ORF">OSC06_10190</name>
</gene>
<protein>
    <submittedName>
        <fullName evidence="1">Uncharacterized protein</fullName>
    </submittedName>
</protein>
<evidence type="ECO:0000313" key="2">
    <source>
        <dbReference type="EMBL" id="MDS0898340.1"/>
    </source>
</evidence>
<reference evidence="1" key="1">
    <citation type="submission" date="2017-12" db="EMBL/GenBank/DDBJ databases">
        <title>Genome sequencing and analysis.</title>
        <authorList>
            <person name="Huang Y.-T."/>
        </authorList>
    </citation>
    <scope>NUCLEOTIDE SEQUENCE</scope>
    <source>
        <strain evidence="1">VGH116</strain>
    </source>
</reference>
<dbReference type="EMBL" id="JAPKIY010000015">
    <property type="protein sequence ID" value="MDS0898340.1"/>
    <property type="molecule type" value="Genomic_DNA"/>
</dbReference>
<sequence>MIMPSEGEIHVINTASGIKTGKYNVNSTFIDGRGQSGTIFREQQLWYIHGSDNTSIADK</sequence>
<name>A0A8I0U412_MORMO</name>
<dbReference type="Proteomes" id="UP000650477">
    <property type="component" value="Unassembled WGS sequence"/>
</dbReference>
<dbReference type="RefSeq" id="WP_004240997.1">
    <property type="nucleotide sequence ID" value="NZ_ABMOGV020000005.1"/>
</dbReference>
<reference evidence="2" key="2">
    <citation type="submission" date="2023-02" db="EMBL/GenBank/DDBJ databases">
        <title>Detection, antimicrobial susceptibility and genomic characterization of NDM-producing species of Morganellaceae, Yersiniaceae, and Enterobacteriaceae other than Klebsiella.</title>
        <authorList>
            <person name="Camargo C.H."/>
            <person name="Sacchi C.T."/>
            <person name="Campos K.R."/>
        </authorList>
    </citation>
    <scope>NUCLEOTIDE SEQUENCE</scope>
    <source>
        <strain evidence="2">1189_21</strain>
    </source>
</reference>
<proteinExistence type="predicted"/>